<reference evidence="1" key="1">
    <citation type="submission" date="2022-02" db="EMBL/GenBank/DDBJ databases">
        <title>Plant Genome Project.</title>
        <authorList>
            <person name="Zhang R.-G."/>
        </authorList>
    </citation>
    <scope>NUCLEOTIDE SEQUENCE</scope>
    <source>
        <strain evidence="1">AT1</strain>
    </source>
</reference>
<organism evidence="1 2">
    <name type="scientific">Rhododendron molle</name>
    <name type="common">Chinese azalea</name>
    <name type="synonym">Azalea mollis</name>
    <dbReference type="NCBI Taxonomy" id="49168"/>
    <lineage>
        <taxon>Eukaryota</taxon>
        <taxon>Viridiplantae</taxon>
        <taxon>Streptophyta</taxon>
        <taxon>Embryophyta</taxon>
        <taxon>Tracheophyta</taxon>
        <taxon>Spermatophyta</taxon>
        <taxon>Magnoliopsida</taxon>
        <taxon>eudicotyledons</taxon>
        <taxon>Gunneridae</taxon>
        <taxon>Pentapetalae</taxon>
        <taxon>asterids</taxon>
        <taxon>Ericales</taxon>
        <taxon>Ericaceae</taxon>
        <taxon>Ericoideae</taxon>
        <taxon>Rhodoreae</taxon>
        <taxon>Rhododendron</taxon>
    </lineage>
</organism>
<dbReference type="Proteomes" id="UP001062846">
    <property type="component" value="Chromosome 7"/>
</dbReference>
<gene>
    <name evidence="1" type="ORF">RHMOL_Rhmol07G0198700</name>
</gene>
<name>A0ACC0N2D3_RHOML</name>
<evidence type="ECO:0000313" key="1">
    <source>
        <dbReference type="EMBL" id="KAI8547473.1"/>
    </source>
</evidence>
<dbReference type="EMBL" id="CM046394">
    <property type="protein sequence ID" value="KAI8547473.1"/>
    <property type="molecule type" value="Genomic_DNA"/>
</dbReference>
<comment type="caution">
    <text evidence="1">The sequence shown here is derived from an EMBL/GenBank/DDBJ whole genome shotgun (WGS) entry which is preliminary data.</text>
</comment>
<protein>
    <submittedName>
        <fullName evidence="1">Uncharacterized protein</fullName>
    </submittedName>
</protein>
<proteinExistence type="predicted"/>
<keyword evidence="2" id="KW-1185">Reference proteome</keyword>
<evidence type="ECO:0000313" key="2">
    <source>
        <dbReference type="Proteomes" id="UP001062846"/>
    </source>
</evidence>
<sequence>MEAEEREAKEAQGPRVRVVDEEGAVTRPEFSAEAYMPSRPHLFVPLGFQAYKPQQTDYDVELVLRDPRVHIANTWAEVYFLKTPFVL</sequence>
<accession>A0ACC0N2D3</accession>